<evidence type="ECO:0000313" key="2">
    <source>
        <dbReference type="Proteomes" id="UP000092462"/>
    </source>
</evidence>
<dbReference type="EnsemblMetazoa" id="PPAI008438-RA">
    <property type="protein sequence ID" value="PPAI008438-PA"/>
    <property type="gene ID" value="PPAI008438"/>
</dbReference>
<dbReference type="AlphaFoldDB" id="A0A1B0DJL4"/>
<organism evidence="1 2">
    <name type="scientific">Phlebotomus papatasi</name>
    <name type="common">Sandfly</name>
    <dbReference type="NCBI Taxonomy" id="29031"/>
    <lineage>
        <taxon>Eukaryota</taxon>
        <taxon>Metazoa</taxon>
        <taxon>Ecdysozoa</taxon>
        <taxon>Arthropoda</taxon>
        <taxon>Hexapoda</taxon>
        <taxon>Insecta</taxon>
        <taxon>Pterygota</taxon>
        <taxon>Neoptera</taxon>
        <taxon>Endopterygota</taxon>
        <taxon>Diptera</taxon>
        <taxon>Nematocera</taxon>
        <taxon>Psychodoidea</taxon>
        <taxon>Psychodidae</taxon>
        <taxon>Phlebotomus</taxon>
        <taxon>Phlebotomus</taxon>
    </lineage>
</organism>
<accession>A0A1B0DJL4</accession>
<sequence length="42" mass="4770">MRIRCSSAMRMELIPRMPVGAAVMICHLNNSKIINFKFKSSS</sequence>
<dbReference type="EMBL" id="AJVK01065480">
    <property type="status" value="NOT_ANNOTATED_CDS"/>
    <property type="molecule type" value="Genomic_DNA"/>
</dbReference>
<reference evidence="1" key="1">
    <citation type="submission" date="2022-08" db="UniProtKB">
        <authorList>
            <consortium name="EnsemblMetazoa"/>
        </authorList>
    </citation>
    <scope>IDENTIFICATION</scope>
    <source>
        <strain evidence="1">Israel</strain>
    </source>
</reference>
<evidence type="ECO:0000313" key="1">
    <source>
        <dbReference type="EnsemblMetazoa" id="PPAI008438-PA"/>
    </source>
</evidence>
<proteinExistence type="predicted"/>
<protein>
    <submittedName>
        <fullName evidence="1">Uncharacterized protein</fullName>
    </submittedName>
</protein>
<keyword evidence="2" id="KW-1185">Reference proteome</keyword>
<name>A0A1B0DJL4_PHLPP</name>
<dbReference type="Proteomes" id="UP000092462">
    <property type="component" value="Unassembled WGS sequence"/>
</dbReference>
<dbReference type="VEuPathDB" id="VectorBase:PPAI008438"/>